<dbReference type="InterPro" id="IPR038408">
    <property type="entry name" value="GNK2_sf"/>
</dbReference>
<dbReference type="EMBL" id="OZ075124">
    <property type="protein sequence ID" value="CAL4922680.1"/>
    <property type="molecule type" value="Genomic_DNA"/>
</dbReference>
<gene>
    <name evidence="6" type="ORF">URODEC1_LOCUS21853</name>
</gene>
<dbReference type="PANTHER" id="PTHR32099:SF102">
    <property type="entry name" value="OS12G0608700 PROTEIN"/>
    <property type="match status" value="1"/>
</dbReference>
<evidence type="ECO:0000256" key="4">
    <source>
        <dbReference type="SAM" id="SignalP"/>
    </source>
</evidence>
<feature type="signal peptide" evidence="4">
    <location>
        <begin position="1"/>
        <end position="18"/>
    </location>
</feature>
<feature type="domain" description="Gnk2-homologous" evidence="5">
    <location>
        <begin position="157"/>
        <end position="268"/>
    </location>
</feature>
<name>A0ABC8X8R2_9POAL</name>
<dbReference type="Proteomes" id="UP001497457">
    <property type="component" value="Chromosome 14rd"/>
</dbReference>
<feature type="chain" id="PRO_5044805439" description="Gnk2-homologous domain-containing protein" evidence="4">
    <location>
        <begin position="19"/>
        <end position="319"/>
    </location>
</feature>
<keyword evidence="1 4" id="KW-0732">Signal</keyword>
<dbReference type="PANTHER" id="PTHR32099">
    <property type="entry name" value="CYSTEINE-RICH REPEAT SECRETORY PROTEIN"/>
    <property type="match status" value="1"/>
</dbReference>
<feature type="compositionally biased region" description="Polar residues" evidence="3">
    <location>
        <begin position="275"/>
        <end position="285"/>
    </location>
</feature>
<keyword evidence="2" id="KW-0677">Repeat</keyword>
<evidence type="ECO:0000256" key="2">
    <source>
        <dbReference type="ARBA" id="ARBA00022737"/>
    </source>
</evidence>
<dbReference type="AlphaFoldDB" id="A0ABC8X8R2"/>
<keyword evidence="7" id="KW-1185">Reference proteome</keyword>
<evidence type="ECO:0000313" key="7">
    <source>
        <dbReference type="Proteomes" id="UP001497457"/>
    </source>
</evidence>
<evidence type="ECO:0000256" key="1">
    <source>
        <dbReference type="ARBA" id="ARBA00022729"/>
    </source>
</evidence>
<proteinExistence type="predicted"/>
<evidence type="ECO:0000259" key="5">
    <source>
        <dbReference type="PROSITE" id="PS51473"/>
    </source>
</evidence>
<reference evidence="6" key="1">
    <citation type="submission" date="2024-10" db="EMBL/GenBank/DDBJ databases">
        <authorList>
            <person name="Ryan C."/>
        </authorList>
    </citation>
    <scope>NUCLEOTIDE SEQUENCE [LARGE SCALE GENOMIC DNA]</scope>
</reference>
<dbReference type="Gene3D" id="3.30.430.20">
    <property type="entry name" value="Gnk2 domain, C-X8-C-X2-C motif"/>
    <property type="match status" value="2"/>
</dbReference>
<feature type="domain" description="Gnk2-homologous" evidence="5">
    <location>
        <begin position="21"/>
        <end position="135"/>
    </location>
</feature>
<organism evidence="6 7">
    <name type="scientific">Urochloa decumbens</name>
    <dbReference type="NCBI Taxonomy" id="240449"/>
    <lineage>
        <taxon>Eukaryota</taxon>
        <taxon>Viridiplantae</taxon>
        <taxon>Streptophyta</taxon>
        <taxon>Embryophyta</taxon>
        <taxon>Tracheophyta</taxon>
        <taxon>Spermatophyta</taxon>
        <taxon>Magnoliopsida</taxon>
        <taxon>Liliopsida</taxon>
        <taxon>Poales</taxon>
        <taxon>Poaceae</taxon>
        <taxon>PACMAD clade</taxon>
        <taxon>Panicoideae</taxon>
        <taxon>Panicodae</taxon>
        <taxon>Paniceae</taxon>
        <taxon>Melinidinae</taxon>
        <taxon>Urochloa</taxon>
    </lineage>
</organism>
<dbReference type="CDD" id="cd23509">
    <property type="entry name" value="Gnk2-like"/>
    <property type="match status" value="2"/>
</dbReference>
<dbReference type="Pfam" id="PF01657">
    <property type="entry name" value="Stress-antifung"/>
    <property type="match status" value="2"/>
</dbReference>
<dbReference type="PROSITE" id="PS51473">
    <property type="entry name" value="GNK2"/>
    <property type="match status" value="2"/>
</dbReference>
<feature type="region of interest" description="Disordered" evidence="3">
    <location>
        <begin position="271"/>
        <end position="292"/>
    </location>
</feature>
<accession>A0ABC8X8R2</accession>
<dbReference type="InterPro" id="IPR002902">
    <property type="entry name" value="GNK2"/>
</dbReference>
<sequence>MSARLAVAVAISLGAAMAADQAEISYRECSGNYADGSQYANNLADLLSALPRRAASSSSTAGWFGTGTAGTASGLVMCYADCDAARCHDFLQKAADPAPGGGGLTAICPHSRNANLLECSSDGCLRVLRYAGAPFLGAADTSAAFSWQSSGDSDPIPAADVAGMSAARLRLLSLLAEKAAGHGQDQPPPRLATGSQAYAAAGAGGGSAPSQGVVYGLAQCTGDLAASECARCLAYLLAVASGDDGMGNATRGSVRGFSCYLRYQVNEPIDIGSSAAPSPQPTADQSGPAAAPWTGSTMTTRIAGLAAAASCVVLLAFGV</sequence>
<evidence type="ECO:0000256" key="3">
    <source>
        <dbReference type="SAM" id="MobiDB-lite"/>
    </source>
</evidence>
<evidence type="ECO:0000313" key="6">
    <source>
        <dbReference type="EMBL" id="CAL4922680.1"/>
    </source>
</evidence>
<protein>
    <recommendedName>
        <fullName evidence="5">Gnk2-homologous domain-containing protein</fullName>
    </recommendedName>
</protein>